<dbReference type="Proteomes" id="UP001356428">
    <property type="component" value="Chromosome"/>
</dbReference>
<sequence length="119" mass="13660">MNSRRPRAYWCHTDVDGTPPHPIPADLLTTAPGPAVTWIRESVRWLTPRLDRDAFHRAWAWLGDHRGAQAAVQTLRRGQPYAYELITPAARWRWTAYPVSVLPPPHDHLPNEHPVRSHA</sequence>
<keyword evidence="2" id="KW-1185">Reference proteome</keyword>
<name>A0ABZ1EW98_9ACTN</name>
<accession>A0ABZ1EW98</accession>
<evidence type="ECO:0000313" key="1">
    <source>
        <dbReference type="EMBL" id="WSB08377.1"/>
    </source>
</evidence>
<dbReference type="EMBL" id="CP109083">
    <property type="protein sequence ID" value="WSB08377.1"/>
    <property type="molecule type" value="Genomic_DNA"/>
</dbReference>
<organism evidence="1 2">
    <name type="scientific">Streptomyces cyaneofuscatus</name>
    <dbReference type="NCBI Taxonomy" id="66883"/>
    <lineage>
        <taxon>Bacteria</taxon>
        <taxon>Bacillati</taxon>
        <taxon>Actinomycetota</taxon>
        <taxon>Actinomycetes</taxon>
        <taxon>Kitasatosporales</taxon>
        <taxon>Streptomycetaceae</taxon>
        <taxon>Streptomyces</taxon>
    </lineage>
</organism>
<reference evidence="1 2" key="1">
    <citation type="submission" date="2022-10" db="EMBL/GenBank/DDBJ databases">
        <title>The complete genomes of actinobacterial strains from the NBC collection.</title>
        <authorList>
            <person name="Joergensen T.S."/>
            <person name="Alvarez Arevalo M."/>
            <person name="Sterndorff E.B."/>
            <person name="Faurdal D."/>
            <person name="Vuksanovic O."/>
            <person name="Mourched A.-S."/>
            <person name="Charusanti P."/>
            <person name="Shaw S."/>
            <person name="Blin K."/>
            <person name="Weber T."/>
        </authorList>
    </citation>
    <scope>NUCLEOTIDE SEQUENCE [LARGE SCALE GENOMIC DNA]</scope>
    <source>
        <strain evidence="1 2">NBC 01792</strain>
    </source>
</reference>
<protein>
    <submittedName>
        <fullName evidence="1">Uncharacterized protein</fullName>
    </submittedName>
</protein>
<gene>
    <name evidence="1" type="ORF">OG849_14480</name>
</gene>
<dbReference type="RefSeq" id="WP_326705230.1">
    <property type="nucleotide sequence ID" value="NZ_CP109083.1"/>
</dbReference>
<evidence type="ECO:0000313" key="2">
    <source>
        <dbReference type="Proteomes" id="UP001356428"/>
    </source>
</evidence>
<proteinExistence type="predicted"/>